<feature type="region of interest" description="Disordered" evidence="1">
    <location>
        <begin position="109"/>
        <end position="149"/>
    </location>
</feature>
<sequence length="344" mass="36002">MRSDWVAASVRARSMAQRRVGAGTCRGIAASPDLQAALDRLAVTAYADELELVQTLAQAQRATRRTVLWQLRVLAGWLPAGGARLVRSAAAVFEADNILSLELKLRREQTAQTRQDTPNSSTDTGAGTGTGSSPDTGAGSGRSSRSGEDFQPFDLGGLATAWPRIQTAGTVEELRSALSSSPWGDPGQDAALSDVLTMVWLRRLANEAPPARSWAASAAALLCARLVSIDRSSPGERLLSLLRPLIGTGWVGADNPDALRAVLPPGPAQALNSLQIPTELWRGEALLAARVEMDGFHLLRAGLPGPDVVLGAMAVLAVDAWRVRAALAAAAVNAGNSEVLDAVA</sequence>
<protein>
    <submittedName>
        <fullName evidence="2">Uncharacterized protein</fullName>
    </submittedName>
</protein>
<keyword evidence="3" id="KW-1185">Reference proteome</keyword>
<dbReference type="RefSeq" id="WP_207346636.1">
    <property type="nucleotide sequence ID" value="NZ_CP076456.1"/>
</dbReference>
<reference evidence="2" key="1">
    <citation type="submission" date="2021-06" db="EMBL/GenBank/DDBJ databases">
        <title>Novel species in genus Arthrobacter.</title>
        <authorList>
            <person name="Zhang G."/>
        </authorList>
    </citation>
    <scope>NUCLEOTIDE SEQUENCE</scope>
    <source>
        <strain evidence="2">Zg-ZUI122</strain>
    </source>
</reference>
<dbReference type="AlphaFoldDB" id="A0A975S845"/>
<accession>A0A975S845</accession>
<feature type="compositionally biased region" description="Low complexity" evidence="1">
    <location>
        <begin position="120"/>
        <end position="144"/>
    </location>
</feature>
<evidence type="ECO:0000313" key="3">
    <source>
        <dbReference type="Proteomes" id="UP000680588"/>
    </source>
</evidence>
<proteinExistence type="predicted"/>
<organism evidence="2 3">
    <name type="scientific">Arthrobacter sunyaminii</name>
    <dbReference type="NCBI Taxonomy" id="2816859"/>
    <lineage>
        <taxon>Bacteria</taxon>
        <taxon>Bacillati</taxon>
        <taxon>Actinomycetota</taxon>
        <taxon>Actinomycetes</taxon>
        <taxon>Micrococcales</taxon>
        <taxon>Micrococcaceae</taxon>
        <taxon>Arthrobacter</taxon>
    </lineage>
</organism>
<dbReference type="Proteomes" id="UP000680588">
    <property type="component" value="Chromosome"/>
</dbReference>
<evidence type="ECO:0000256" key="1">
    <source>
        <dbReference type="SAM" id="MobiDB-lite"/>
    </source>
</evidence>
<dbReference type="EMBL" id="CP076456">
    <property type="protein sequence ID" value="QWQ37590.1"/>
    <property type="molecule type" value="Genomic_DNA"/>
</dbReference>
<dbReference type="KEGG" id="asun:KG104_07680"/>
<evidence type="ECO:0000313" key="2">
    <source>
        <dbReference type="EMBL" id="QWQ37590.1"/>
    </source>
</evidence>
<feature type="compositionally biased region" description="Polar residues" evidence="1">
    <location>
        <begin position="110"/>
        <end position="119"/>
    </location>
</feature>
<name>A0A975S845_9MICC</name>
<gene>
    <name evidence="2" type="ORF">KG104_07680</name>
</gene>